<reference evidence="4" key="1">
    <citation type="submission" date="2016-10" db="EMBL/GenBank/DDBJ databases">
        <authorList>
            <person name="Varghese N."/>
            <person name="Submissions S."/>
        </authorList>
    </citation>
    <scope>NUCLEOTIDE SEQUENCE [LARGE SCALE GENOMIC DNA]</scope>
    <source>
        <strain evidence="4">DSM 25751</strain>
    </source>
</reference>
<proteinExistence type="inferred from homology"/>
<dbReference type="PANTHER" id="PTHR33392:SF6">
    <property type="entry name" value="POLYISOPRENYL-TEICHOIC ACID--PEPTIDOGLYCAN TEICHOIC ACID TRANSFERASE TAGU"/>
    <property type="match status" value="1"/>
</dbReference>
<dbReference type="RefSeq" id="WP_091634658.1">
    <property type="nucleotide sequence ID" value="NZ_FNYW01000018.1"/>
</dbReference>
<dbReference type="Gene3D" id="3.40.630.190">
    <property type="entry name" value="LCP protein"/>
    <property type="match status" value="1"/>
</dbReference>
<sequence>MSKQTRSNRNKTKNKKSTGKRVLSILLLLVLLLTAAGGYTVWKVWSDLQSTTDEMYEDVSDRDEHTARQTKPVDVNKGEDPFSVLLLGIDSDGETVEHGRSDTMMLVTVNPNSNKTSILSIPRDTYTEIIGRGTKDKINHAHAFGKASMAMDSVQNLLDVPVDYYLSVNMESMQQFVDAVGGITVVPPLSFSQEQYQFVEGEPTHMDGSKALAYTRMRKKDPNGDYGRQFRQRQIIEGAMKSVASLDSIMNYQSILSTMGNTMKTNMSFEEMQDLFSNYRGAAKTIEQNQLSGNGTMLNGVYYEIIPDQELARVRNDLNNELEL</sequence>
<dbReference type="InterPro" id="IPR004474">
    <property type="entry name" value="LytR_CpsA_psr"/>
</dbReference>
<gene>
    <name evidence="3" type="ORF">SAMN04488113_11833</name>
</gene>
<organism evidence="3 4">
    <name type="scientific">Alkalibacterium gilvum</name>
    <dbReference type="NCBI Taxonomy" id="1130080"/>
    <lineage>
        <taxon>Bacteria</taxon>
        <taxon>Bacillati</taxon>
        <taxon>Bacillota</taxon>
        <taxon>Bacilli</taxon>
        <taxon>Lactobacillales</taxon>
        <taxon>Carnobacteriaceae</taxon>
        <taxon>Alkalibacterium</taxon>
    </lineage>
</organism>
<evidence type="ECO:0000313" key="4">
    <source>
        <dbReference type="Proteomes" id="UP000198564"/>
    </source>
</evidence>
<comment type="similarity">
    <text evidence="1">Belongs to the LytR/CpsA/Psr (LCP) family.</text>
</comment>
<dbReference type="PANTHER" id="PTHR33392">
    <property type="entry name" value="POLYISOPRENYL-TEICHOIC ACID--PEPTIDOGLYCAN TEICHOIC ACID TRANSFERASE TAGU"/>
    <property type="match status" value="1"/>
</dbReference>
<accession>A0A1H6TAZ6</accession>
<name>A0A1H6TAZ6_9LACT</name>
<evidence type="ECO:0000313" key="3">
    <source>
        <dbReference type="EMBL" id="SEI77229.1"/>
    </source>
</evidence>
<evidence type="ECO:0000259" key="2">
    <source>
        <dbReference type="Pfam" id="PF03816"/>
    </source>
</evidence>
<dbReference type="EMBL" id="FNYW01000018">
    <property type="protein sequence ID" value="SEI77229.1"/>
    <property type="molecule type" value="Genomic_DNA"/>
</dbReference>
<dbReference type="Proteomes" id="UP000198564">
    <property type="component" value="Unassembled WGS sequence"/>
</dbReference>
<feature type="domain" description="Cell envelope-related transcriptional attenuator" evidence="2">
    <location>
        <begin position="100"/>
        <end position="244"/>
    </location>
</feature>
<dbReference type="STRING" id="1130080.SAMN04488113_11833"/>
<dbReference type="Pfam" id="PF03816">
    <property type="entry name" value="LytR_cpsA_psr"/>
    <property type="match status" value="1"/>
</dbReference>
<dbReference type="OrthoDB" id="27330at2"/>
<evidence type="ECO:0000256" key="1">
    <source>
        <dbReference type="ARBA" id="ARBA00006068"/>
    </source>
</evidence>
<dbReference type="InterPro" id="IPR050922">
    <property type="entry name" value="LytR/CpsA/Psr_CW_biosynth"/>
</dbReference>
<dbReference type="AlphaFoldDB" id="A0A1H6TAZ6"/>
<dbReference type="NCBIfam" id="TIGR00350">
    <property type="entry name" value="lytR_cpsA_psr"/>
    <property type="match status" value="1"/>
</dbReference>
<keyword evidence="4" id="KW-1185">Reference proteome</keyword>
<protein>
    <submittedName>
        <fullName evidence="3">Transcriptional attenuator, LytR family</fullName>
    </submittedName>
</protein>